<evidence type="ECO:0000313" key="8">
    <source>
        <dbReference type="EMBL" id="CAL1239550.1"/>
    </source>
</evidence>
<feature type="region of interest" description="Disordered" evidence="6">
    <location>
        <begin position="1"/>
        <end position="22"/>
    </location>
</feature>
<keyword evidence="9" id="KW-1185">Reference proteome</keyword>
<feature type="transmembrane region" description="Helical" evidence="7">
    <location>
        <begin position="331"/>
        <end position="361"/>
    </location>
</feature>
<protein>
    <submittedName>
        <fullName evidence="8">PurR-regulated permease PerM</fullName>
    </submittedName>
</protein>
<evidence type="ECO:0000256" key="7">
    <source>
        <dbReference type="SAM" id="Phobius"/>
    </source>
</evidence>
<keyword evidence="4 7" id="KW-1133">Transmembrane helix</keyword>
<feature type="transmembrane region" description="Helical" evidence="7">
    <location>
        <begin position="295"/>
        <end position="311"/>
    </location>
</feature>
<feature type="transmembrane region" description="Helical" evidence="7">
    <location>
        <begin position="232"/>
        <end position="255"/>
    </location>
</feature>
<dbReference type="InterPro" id="IPR002549">
    <property type="entry name" value="AI-2E-like"/>
</dbReference>
<keyword evidence="5 7" id="KW-0472">Membrane</keyword>
<reference evidence="8 9" key="1">
    <citation type="submission" date="2024-04" db="EMBL/GenBank/DDBJ databases">
        <authorList>
            <person name="Cremers G."/>
        </authorList>
    </citation>
    <scope>NUCLEOTIDE SEQUENCE [LARGE SCALE GENOMIC DNA]</scope>
    <source>
        <strain evidence="8">MeCH1-AG</strain>
    </source>
</reference>
<dbReference type="PANTHER" id="PTHR21716">
    <property type="entry name" value="TRANSMEMBRANE PROTEIN"/>
    <property type="match status" value="1"/>
</dbReference>
<name>A0ABM9NG33_9GAMM</name>
<feature type="transmembrane region" description="Helical" evidence="7">
    <location>
        <begin position="178"/>
        <end position="197"/>
    </location>
</feature>
<organism evidence="8 9">
    <name type="scientific">Candidatus Methylocalor cossyra</name>
    <dbReference type="NCBI Taxonomy" id="3108543"/>
    <lineage>
        <taxon>Bacteria</taxon>
        <taxon>Pseudomonadati</taxon>
        <taxon>Pseudomonadota</taxon>
        <taxon>Gammaproteobacteria</taxon>
        <taxon>Methylococcales</taxon>
        <taxon>Methylococcaceae</taxon>
        <taxon>Candidatus Methylocalor</taxon>
    </lineage>
</organism>
<accession>A0ABM9NG33</accession>
<sequence length="375" mass="41511">MFRASAAPPWRPTPPAERRARGRIPPIDNARYGTLGLFLAGLGFLIFQVLRDLIEPVVWAIILVYSTWPLHEHLQRALRGHGGWSALLMVVVLGSLLIVPFIGLSVMLQRETVDFFHQLPAWLERKPELPGWVERIPFFGRELRVVFDQFEDLQGLVRKYLMPWATGFSGRFLSMLEGAGFIVAKLFFTLFLMFFFYRDGSLLVSEVRRGLARGLGRRGGDYLATAEITIRAVVYGVVLTALVQGLVAGLGYWGAGLKAPVLLGLFTMFAALIPFGTVVVWTSAGLWLLFHGQQWAGIGLLLWGALVVSWIDNVVRPLVISRTTQIPFVLVMLGVLGGLGSFGFIGLFVGPVILAIGLAVWREWLKQPDGSGQPS</sequence>
<dbReference type="Pfam" id="PF01594">
    <property type="entry name" value="AI-2E_transport"/>
    <property type="match status" value="1"/>
</dbReference>
<comment type="subcellular location">
    <subcellularLocation>
        <location evidence="1">Membrane</location>
        <topology evidence="1">Multi-pass membrane protein</topology>
    </subcellularLocation>
</comment>
<feature type="transmembrane region" description="Helical" evidence="7">
    <location>
        <begin position="29"/>
        <end position="50"/>
    </location>
</feature>
<evidence type="ECO:0000256" key="6">
    <source>
        <dbReference type="SAM" id="MobiDB-lite"/>
    </source>
</evidence>
<proteinExistence type="inferred from homology"/>
<keyword evidence="3 7" id="KW-0812">Transmembrane</keyword>
<evidence type="ECO:0000256" key="1">
    <source>
        <dbReference type="ARBA" id="ARBA00004141"/>
    </source>
</evidence>
<gene>
    <name evidence="8" type="ORF">MECH1_V1_0774</name>
</gene>
<feature type="transmembrane region" description="Helical" evidence="7">
    <location>
        <begin position="261"/>
        <end position="288"/>
    </location>
</feature>
<evidence type="ECO:0000256" key="5">
    <source>
        <dbReference type="ARBA" id="ARBA00023136"/>
    </source>
</evidence>
<comment type="similarity">
    <text evidence="2">Belongs to the autoinducer-2 exporter (AI-2E) (TC 2.A.86) family.</text>
</comment>
<dbReference type="Proteomes" id="UP001497493">
    <property type="component" value="Chromosome"/>
</dbReference>
<evidence type="ECO:0000313" key="9">
    <source>
        <dbReference type="Proteomes" id="UP001497493"/>
    </source>
</evidence>
<evidence type="ECO:0000256" key="2">
    <source>
        <dbReference type="ARBA" id="ARBA00009773"/>
    </source>
</evidence>
<evidence type="ECO:0000256" key="4">
    <source>
        <dbReference type="ARBA" id="ARBA00022989"/>
    </source>
</evidence>
<feature type="transmembrane region" description="Helical" evidence="7">
    <location>
        <begin position="86"/>
        <end position="108"/>
    </location>
</feature>
<dbReference type="EMBL" id="OZ026884">
    <property type="protein sequence ID" value="CAL1239550.1"/>
    <property type="molecule type" value="Genomic_DNA"/>
</dbReference>
<dbReference type="RefSeq" id="WP_348759095.1">
    <property type="nucleotide sequence ID" value="NZ_OZ026884.1"/>
</dbReference>
<evidence type="ECO:0000256" key="3">
    <source>
        <dbReference type="ARBA" id="ARBA00022692"/>
    </source>
</evidence>
<dbReference type="PANTHER" id="PTHR21716:SF4">
    <property type="entry name" value="TRANSMEMBRANE PROTEIN 245"/>
    <property type="match status" value="1"/>
</dbReference>